<dbReference type="InterPro" id="IPR000560">
    <property type="entry name" value="His_Pase_clade-2"/>
</dbReference>
<dbReference type="InterPro" id="IPR029033">
    <property type="entry name" value="His_PPase_superfam"/>
</dbReference>
<dbReference type="PANTHER" id="PTHR11567:SF110">
    <property type="entry name" value="2-PHOSPHOXYLOSE PHOSPHATASE 1"/>
    <property type="match status" value="1"/>
</dbReference>
<dbReference type="PROSITE" id="PS00616">
    <property type="entry name" value="HIS_ACID_PHOSPHAT_1"/>
    <property type="match status" value="1"/>
</dbReference>
<dbReference type="CDD" id="cd07061">
    <property type="entry name" value="HP_HAP_like"/>
    <property type="match status" value="1"/>
</dbReference>
<reference evidence="3" key="1">
    <citation type="submission" date="2022-12" db="EMBL/GenBank/DDBJ databases">
        <authorList>
            <person name="Webb A."/>
        </authorList>
    </citation>
    <scope>NUCLEOTIDE SEQUENCE</scope>
    <source>
        <strain evidence="3">Hp1</strain>
    </source>
</reference>
<dbReference type="Pfam" id="PF00328">
    <property type="entry name" value="His_Phos_2"/>
    <property type="match status" value="1"/>
</dbReference>
<dbReference type="InterPro" id="IPR050645">
    <property type="entry name" value="Histidine_acid_phosphatase"/>
</dbReference>
<protein>
    <recommendedName>
        <fullName evidence="5">Histidine acid phosphatase</fullName>
    </recommendedName>
</protein>
<dbReference type="SUPFAM" id="SSF53254">
    <property type="entry name" value="Phosphoglycerate mutase-like"/>
    <property type="match status" value="1"/>
</dbReference>
<dbReference type="Gene3D" id="3.40.50.1240">
    <property type="entry name" value="Phosphoglycerate mutase-like"/>
    <property type="match status" value="1"/>
</dbReference>
<sequence>MAFRLRQLQVIHRHGDRTPLVNILRGSSDIRMEKEEAQLWDRHLPGPKQRAQLGSRFSVQSSTDASSSFQQRPFGYLTTRGIEQMRMRGQWLRQLCEDEELRLDAVTTEQLQVYSSAYTRTQLSVQSLLDGMLSDRCQSVPCVRVLPPEEDIINTYAIFPEIKRVKANMERDNAEFAAREHEMTPIKHELMRLFPAVHSGQVPFTWLTAADYFVCRRAHQAPCIPGTETYADVTERHLGFRFHQFYSHRTILKLVAGRLMHNVLLEMQKAMWDHRESKKVVVYSGHDVSLLSVLRTLDADVANDIGYWPDYSSTLALELVENDSGKFFTRVRLNGDILAMREAPDGHCPSDRFRDVVLGHVG</sequence>
<proteinExistence type="inferred from homology"/>
<dbReference type="InterPro" id="IPR033379">
    <property type="entry name" value="Acid_Pase_AS"/>
</dbReference>
<dbReference type="Proteomes" id="UP001162031">
    <property type="component" value="Unassembled WGS sequence"/>
</dbReference>
<comment type="similarity">
    <text evidence="1">Belongs to the histidine acid phosphatase family.</text>
</comment>
<evidence type="ECO:0000256" key="2">
    <source>
        <dbReference type="ARBA" id="ARBA00022801"/>
    </source>
</evidence>
<dbReference type="AlphaFoldDB" id="A0AAV0T3C0"/>
<dbReference type="EMBL" id="CANTFL010000086">
    <property type="protein sequence ID" value="CAI5712181.1"/>
    <property type="molecule type" value="Genomic_DNA"/>
</dbReference>
<keyword evidence="4" id="KW-1185">Reference proteome</keyword>
<evidence type="ECO:0000313" key="3">
    <source>
        <dbReference type="EMBL" id="CAI5712181.1"/>
    </source>
</evidence>
<comment type="caution">
    <text evidence="3">The sequence shown here is derived from an EMBL/GenBank/DDBJ whole genome shotgun (WGS) entry which is preliminary data.</text>
</comment>
<evidence type="ECO:0000313" key="4">
    <source>
        <dbReference type="Proteomes" id="UP001162031"/>
    </source>
</evidence>
<name>A0AAV0T3C0_HYABA</name>
<evidence type="ECO:0008006" key="5">
    <source>
        <dbReference type="Google" id="ProtNLM"/>
    </source>
</evidence>
<accession>A0AAV0T3C0</accession>
<dbReference type="PANTHER" id="PTHR11567">
    <property type="entry name" value="ACID PHOSPHATASE-RELATED"/>
    <property type="match status" value="1"/>
</dbReference>
<organism evidence="3 4">
    <name type="scientific">Hyaloperonospora brassicae</name>
    <name type="common">Brassica downy mildew</name>
    <name type="synonym">Peronospora brassicae</name>
    <dbReference type="NCBI Taxonomy" id="162125"/>
    <lineage>
        <taxon>Eukaryota</taxon>
        <taxon>Sar</taxon>
        <taxon>Stramenopiles</taxon>
        <taxon>Oomycota</taxon>
        <taxon>Peronosporomycetes</taxon>
        <taxon>Peronosporales</taxon>
        <taxon>Peronosporaceae</taxon>
        <taxon>Hyaloperonospora</taxon>
    </lineage>
</organism>
<dbReference type="GO" id="GO:0016791">
    <property type="term" value="F:phosphatase activity"/>
    <property type="evidence" value="ECO:0007669"/>
    <property type="project" value="TreeGrafter"/>
</dbReference>
<keyword evidence="2" id="KW-0378">Hydrolase</keyword>
<gene>
    <name evidence="3" type="ORF">HBR001_LOCUS795</name>
</gene>
<evidence type="ECO:0000256" key="1">
    <source>
        <dbReference type="ARBA" id="ARBA00005375"/>
    </source>
</evidence>